<dbReference type="GO" id="GO:0006040">
    <property type="term" value="P:amino sugar metabolic process"/>
    <property type="evidence" value="ECO:0007669"/>
    <property type="project" value="InterPro"/>
</dbReference>
<dbReference type="InterPro" id="IPR043129">
    <property type="entry name" value="ATPase_NBD"/>
</dbReference>
<dbReference type="NCBIfam" id="NF007144">
    <property type="entry name" value="PRK09585.2-3"/>
    <property type="match status" value="1"/>
</dbReference>
<dbReference type="EMBL" id="QOVI01000004">
    <property type="protein sequence ID" value="RXG14042.1"/>
    <property type="molecule type" value="Genomic_DNA"/>
</dbReference>
<dbReference type="GO" id="GO:0016773">
    <property type="term" value="F:phosphotransferase activity, alcohol group as acceptor"/>
    <property type="evidence" value="ECO:0007669"/>
    <property type="project" value="InterPro"/>
</dbReference>
<proteinExistence type="predicted"/>
<evidence type="ECO:0000313" key="1">
    <source>
        <dbReference type="EMBL" id="RXG14042.1"/>
    </source>
</evidence>
<sequence length="357" mass="39572">MHSTSYTVLGVMSGTSLDGVDLAYVRFKREARWSYELLVCETIPYPEAWVVRLQDAVDLSPEELKSLDIEYTAYLAKTINTFRDRNPLKIDAIASHGHTILHRPDQGVTYQIGNKPELAKICKILVVCDFRIEDVALGGQGAPLVPIGDRLLFKDFKACLNIGGFANISFEQNQKRIAYDICPTNIVLNHLTRQLGFGFDKDGAIAASAAVDGSLLNRLDNLIFYKEPFPKSLGLEWVKREIFPILNQSKATIEDKIATFTEHMAVQLAANINLLANGKGENRVLVTGGGAYNKFLIKRTQQLSQIKLEIPDAKTIEFKEALIFAFMGVLRLRNSINVLNSITGASKNHCAGIVCSP</sequence>
<dbReference type="InterPro" id="IPR005338">
    <property type="entry name" value="Anhydro_N_Ac-Mur_kinase"/>
</dbReference>
<dbReference type="GO" id="GO:0009254">
    <property type="term" value="P:peptidoglycan turnover"/>
    <property type="evidence" value="ECO:0007669"/>
    <property type="project" value="InterPro"/>
</dbReference>
<name>A0A4Q0NSR7_9FLAO</name>
<dbReference type="SUPFAM" id="SSF53067">
    <property type="entry name" value="Actin-like ATPase domain"/>
    <property type="match status" value="1"/>
</dbReference>
<evidence type="ECO:0000313" key="2">
    <source>
        <dbReference type="Proteomes" id="UP000289821"/>
    </source>
</evidence>
<dbReference type="Gene3D" id="3.30.420.40">
    <property type="match status" value="2"/>
</dbReference>
<dbReference type="PANTHER" id="PTHR30605">
    <property type="entry name" value="ANHYDRO-N-ACETYLMURAMIC ACID KINASE"/>
    <property type="match status" value="1"/>
</dbReference>
<comment type="caution">
    <text evidence="1">The sequence shown here is derived from an EMBL/GenBank/DDBJ whole genome shotgun (WGS) entry which is preliminary data.</text>
</comment>
<keyword evidence="1" id="KW-0418">Kinase</keyword>
<dbReference type="PANTHER" id="PTHR30605:SF0">
    <property type="entry name" value="ANHYDRO-N-ACETYLMURAMIC ACID KINASE"/>
    <property type="match status" value="1"/>
</dbReference>
<organism evidence="1 2">
    <name type="scientific">Leeuwenhoekiella aestuarii</name>
    <dbReference type="NCBI Taxonomy" id="2249426"/>
    <lineage>
        <taxon>Bacteria</taxon>
        <taxon>Pseudomonadati</taxon>
        <taxon>Bacteroidota</taxon>
        <taxon>Flavobacteriia</taxon>
        <taxon>Flavobacteriales</taxon>
        <taxon>Flavobacteriaceae</taxon>
        <taxon>Leeuwenhoekiella</taxon>
    </lineage>
</organism>
<protein>
    <submittedName>
        <fullName evidence="1">Anhydro-N-acetylmuramic acid kinase</fullName>
    </submittedName>
</protein>
<dbReference type="Proteomes" id="UP000289821">
    <property type="component" value="Unassembled WGS sequence"/>
</dbReference>
<accession>A0A4Q0NSR7</accession>
<dbReference type="GO" id="GO:0005524">
    <property type="term" value="F:ATP binding"/>
    <property type="evidence" value="ECO:0007669"/>
    <property type="project" value="InterPro"/>
</dbReference>
<dbReference type="Pfam" id="PF03702">
    <property type="entry name" value="AnmK"/>
    <property type="match status" value="1"/>
</dbReference>
<keyword evidence="1" id="KW-0808">Transferase</keyword>
<dbReference type="RefSeq" id="WP_128761466.1">
    <property type="nucleotide sequence ID" value="NZ_QOVI01000004.1"/>
</dbReference>
<keyword evidence="2" id="KW-1185">Reference proteome</keyword>
<dbReference type="OrthoDB" id="9763949at2"/>
<gene>
    <name evidence="1" type="ORF">DSM04_104148</name>
</gene>
<dbReference type="GO" id="GO:0016301">
    <property type="term" value="F:kinase activity"/>
    <property type="evidence" value="ECO:0007669"/>
    <property type="project" value="UniProtKB-KW"/>
</dbReference>
<dbReference type="AlphaFoldDB" id="A0A4Q0NSR7"/>
<reference evidence="1 2" key="1">
    <citation type="submission" date="2018-07" db="EMBL/GenBank/DDBJ databases">
        <title>Leeuwenhoekiella genomics.</title>
        <authorList>
            <person name="Tahon G."/>
            <person name="Willems A."/>
        </authorList>
    </citation>
    <scope>NUCLEOTIDE SEQUENCE [LARGE SCALE GENOMIC DNA]</scope>
    <source>
        <strain evidence="1 2">R-50232</strain>
    </source>
</reference>